<evidence type="ECO:0008006" key="4">
    <source>
        <dbReference type="Google" id="ProtNLM"/>
    </source>
</evidence>
<dbReference type="InterPro" id="IPR013610">
    <property type="entry name" value="ArdC_N"/>
</dbReference>
<dbReference type="AlphaFoldDB" id="A0A6J4T1W8"/>
<organism evidence="3">
    <name type="scientific">uncultured Rubrobacteraceae bacterium</name>
    <dbReference type="NCBI Taxonomy" id="349277"/>
    <lineage>
        <taxon>Bacteria</taxon>
        <taxon>Bacillati</taxon>
        <taxon>Actinomycetota</taxon>
        <taxon>Rubrobacteria</taxon>
        <taxon>Rubrobacterales</taxon>
        <taxon>Rubrobacteraceae</taxon>
        <taxon>environmental samples</taxon>
    </lineage>
</organism>
<feature type="non-terminal residue" evidence="3">
    <location>
        <position position="289"/>
    </location>
</feature>
<dbReference type="Pfam" id="PF06114">
    <property type="entry name" value="Peptidase_M78"/>
    <property type="match status" value="1"/>
</dbReference>
<dbReference type="InterPro" id="IPR010359">
    <property type="entry name" value="IrrE_HExxH"/>
</dbReference>
<name>A0A6J4T1W8_9ACTN</name>
<proteinExistence type="predicted"/>
<protein>
    <recommendedName>
        <fullName evidence="4">LtrC-like protein</fullName>
    </recommendedName>
</protein>
<feature type="domain" description="IrrE N-terminal-like" evidence="1">
    <location>
        <begin position="192"/>
        <end position="263"/>
    </location>
</feature>
<dbReference type="EMBL" id="CADCVM010000342">
    <property type="protein sequence ID" value="CAA9511666.1"/>
    <property type="molecule type" value="Genomic_DNA"/>
</dbReference>
<accession>A0A6J4T1W8</accession>
<dbReference type="GO" id="GO:0003697">
    <property type="term" value="F:single-stranded DNA binding"/>
    <property type="evidence" value="ECO:0007669"/>
    <property type="project" value="InterPro"/>
</dbReference>
<evidence type="ECO:0000313" key="3">
    <source>
        <dbReference type="EMBL" id="CAA9511666.1"/>
    </source>
</evidence>
<dbReference type="Gene3D" id="1.10.10.2910">
    <property type="match status" value="1"/>
</dbReference>
<sequence>MTKKRTKAASERREAERRTKVARAVELLEEGVSGILDSENFRDYLRFMAAFHRYSPNNSLLIYLQRPDATRVAGYKRWQELGRQVRRDEEGLRIFAPRFRKVEPDERREAGAQAEIEGNAGEAREDGEKARILSGFKVVKVFALEQTDPIPGAPPLPEAPRPGAVDSGRAGEVAAAARLETGLKGLLAAERVRVLEEDLHGRYGQYDRRKKEISLRRGMPPVERTSTLCHEAIHHLLHAERSGATEDKKGTREVEAEGAAFAVFSYFGLDTSAFSFAYVANFAGRTEVL</sequence>
<feature type="domain" description="N-terminal" evidence="2">
    <location>
        <begin position="43"/>
        <end position="142"/>
    </location>
</feature>
<evidence type="ECO:0000259" key="2">
    <source>
        <dbReference type="Pfam" id="PF08401"/>
    </source>
</evidence>
<gene>
    <name evidence="3" type="ORF">AVDCRST_MAG05-3065</name>
</gene>
<evidence type="ECO:0000259" key="1">
    <source>
        <dbReference type="Pfam" id="PF06114"/>
    </source>
</evidence>
<reference evidence="3" key="1">
    <citation type="submission" date="2020-02" db="EMBL/GenBank/DDBJ databases">
        <authorList>
            <person name="Meier V. D."/>
        </authorList>
    </citation>
    <scope>NUCLEOTIDE SEQUENCE</scope>
    <source>
        <strain evidence="3">AVDCRST_MAG05</strain>
    </source>
</reference>
<dbReference type="Pfam" id="PF08401">
    <property type="entry name" value="ArdcN"/>
    <property type="match status" value="1"/>
</dbReference>